<keyword evidence="5 7" id="KW-0067">ATP-binding</keyword>
<organism evidence="7 8">
    <name type="scientific">Jiella endophytica</name>
    <dbReference type="NCBI Taxonomy" id="2558362"/>
    <lineage>
        <taxon>Bacteria</taxon>
        <taxon>Pseudomonadati</taxon>
        <taxon>Pseudomonadota</taxon>
        <taxon>Alphaproteobacteria</taxon>
        <taxon>Hyphomicrobiales</taxon>
        <taxon>Aurantimonadaceae</taxon>
        <taxon>Jiella</taxon>
    </lineage>
</organism>
<dbReference type="AlphaFoldDB" id="A0A4Y8RP92"/>
<dbReference type="InterPro" id="IPR017871">
    <property type="entry name" value="ABC_transporter-like_CS"/>
</dbReference>
<dbReference type="EMBL" id="SOZD01000002">
    <property type="protein sequence ID" value="TFF24885.1"/>
    <property type="molecule type" value="Genomic_DNA"/>
</dbReference>
<dbReference type="Pfam" id="PF00005">
    <property type="entry name" value="ABC_tran"/>
    <property type="match status" value="1"/>
</dbReference>
<dbReference type="InterPro" id="IPR003439">
    <property type="entry name" value="ABC_transporter-like_ATP-bd"/>
</dbReference>
<name>A0A4Y8RP92_9HYPH</name>
<dbReference type="SUPFAM" id="SSF52540">
    <property type="entry name" value="P-loop containing nucleoside triphosphate hydrolases"/>
    <property type="match status" value="1"/>
</dbReference>
<dbReference type="GO" id="GO:0140359">
    <property type="term" value="F:ABC-type transporter activity"/>
    <property type="evidence" value="ECO:0007669"/>
    <property type="project" value="UniProtKB-ARBA"/>
</dbReference>
<reference evidence="7 8" key="1">
    <citation type="submission" date="2019-03" db="EMBL/GenBank/DDBJ databases">
        <title>Jiella endophytica sp. nov., a novel endophytic bacterium isolated from root of Ficus microcarpa Linn. f.</title>
        <authorList>
            <person name="Tuo L."/>
        </authorList>
    </citation>
    <scope>NUCLEOTIDE SEQUENCE [LARGE SCALE GENOMIC DNA]</scope>
    <source>
        <strain evidence="7 8">CBS5Q-3</strain>
    </source>
</reference>
<dbReference type="InterPro" id="IPR027417">
    <property type="entry name" value="P-loop_NTPase"/>
</dbReference>
<dbReference type="Pfam" id="PF08402">
    <property type="entry name" value="TOBE_2"/>
    <property type="match status" value="1"/>
</dbReference>
<evidence type="ECO:0000256" key="5">
    <source>
        <dbReference type="ARBA" id="ARBA00022840"/>
    </source>
</evidence>
<dbReference type="Gene3D" id="2.40.50.100">
    <property type="match status" value="1"/>
</dbReference>
<dbReference type="GO" id="GO:0016887">
    <property type="term" value="F:ATP hydrolysis activity"/>
    <property type="evidence" value="ECO:0007669"/>
    <property type="project" value="InterPro"/>
</dbReference>
<proteinExistence type="inferred from homology"/>
<evidence type="ECO:0000256" key="3">
    <source>
        <dbReference type="ARBA" id="ARBA00022448"/>
    </source>
</evidence>
<accession>A0A4Y8RP92</accession>
<gene>
    <name evidence="7" type="ORF">E3C22_05720</name>
</gene>
<dbReference type="PROSITE" id="PS50893">
    <property type="entry name" value="ABC_TRANSPORTER_2"/>
    <property type="match status" value="1"/>
</dbReference>
<dbReference type="GO" id="GO:0043190">
    <property type="term" value="C:ATP-binding cassette (ABC) transporter complex"/>
    <property type="evidence" value="ECO:0007669"/>
    <property type="project" value="InterPro"/>
</dbReference>
<sequence>MDGKSVELSGVTMVFDGFTAVSPTDLSIPAGEFHSILGPSGCGKTTLLRILSGFQRPSGGQVLIGGEPVNHLPANRRPTAMIFQSLALFPRMSVRENVAFGLEARGMSKRERSRKAEELLALVALEAHADKRPDQLSGGQRQRVAVARALAVEPAVLCLDEPLSALDLKLRQHMRTELRALQKRTGVTFIYITHDQGEALTMSDRISVMNRGRIEQVGTPTEVYDAPATPFVAGFVGEQNVFSGKVTGIENGFAKIAGPGGTFTGRATRELSVGEHAVLMVRPERTGLVDATTLNGNRLSTRVEGRELEGPYLNLVTRDATGRRIVLHLANDGRQHPTGGDAVIGFMPDDAVVMPAAGGTPENGAAGMPAAEAAVAEAGLAPMGA</sequence>
<keyword evidence="8" id="KW-1185">Reference proteome</keyword>
<dbReference type="Gene3D" id="3.40.50.300">
    <property type="entry name" value="P-loop containing nucleotide triphosphate hydrolases"/>
    <property type="match status" value="1"/>
</dbReference>
<dbReference type="SMART" id="SM00382">
    <property type="entry name" value="AAA"/>
    <property type="match status" value="1"/>
</dbReference>
<evidence type="ECO:0000313" key="8">
    <source>
        <dbReference type="Proteomes" id="UP000298179"/>
    </source>
</evidence>
<protein>
    <submittedName>
        <fullName evidence="7">ABC transporter ATP-binding protein</fullName>
    </submittedName>
</protein>
<evidence type="ECO:0000256" key="1">
    <source>
        <dbReference type="ARBA" id="ARBA00004417"/>
    </source>
</evidence>
<evidence type="ECO:0000256" key="4">
    <source>
        <dbReference type="ARBA" id="ARBA00022741"/>
    </source>
</evidence>
<dbReference type="InterPro" id="IPR008995">
    <property type="entry name" value="Mo/tungstate-bd_C_term_dom"/>
</dbReference>
<dbReference type="GO" id="GO:0005524">
    <property type="term" value="F:ATP binding"/>
    <property type="evidence" value="ECO:0007669"/>
    <property type="project" value="UniProtKB-KW"/>
</dbReference>
<dbReference type="SUPFAM" id="SSF50331">
    <property type="entry name" value="MOP-like"/>
    <property type="match status" value="1"/>
</dbReference>
<dbReference type="Proteomes" id="UP000298179">
    <property type="component" value="Unassembled WGS sequence"/>
</dbReference>
<dbReference type="FunFam" id="3.40.50.300:FF:000042">
    <property type="entry name" value="Maltose/maltodextrin ABC transporter, ATP-binding protein"/>
    <property type="match status" value="1"/>
</dbReference>
<comment type="subcellular location">
    <subcellularLocation>
        <location evidence="1">Cell inner membrane</location>
        <topology evidence="1">Peripheral membrane protein</topology>
    </subcellularLocation>
</comment>
<dbReference type="PANTHER" id="PTHR42781:SF4">
    <property type="entry name" value="SPERMIDINE_PUTRESCINE IMPORT ATP-BINDING PROTEIN POTA"/>
    <property type="match status" value="1"/>
</dbReference>
<evidence type="ECO:0000256" key="2">
    <source>
        <dbReference type="ARBA" id="ARBA00005417"/>
    </source>
</evidence>
<dbReference type="InterPro" id="IPR050093">
    <property type="entry name" value="ABC_SmlMolc_Importer"/>
</dbReference>
<comment type="similarity">
    <text evidence="2">Belongs to the ABC transporter superfamily.</text>
</comment>
<dbReference type="InterPro" id="IPR003593">
    <property type="entry name" value="AAA+_ATPase"/>
</dbReference>
<dbReference type="OrthoDB" id="9802264at2"/>
<dbReference type="PANTHER" id="PTHR42781">
    <property type="entry name" value="SPERMIDINE/PUTRESCINE IMPORT ATP-BINDING PROTEIN POTA"/>
    <property type="match status" value="1"/>
</dbReference>
<dbReference type="PROSITE" id="PS00211">
    <property type="entry name" value="ABC_TRANSPORTER_1"/>
    <property type="match status" value="1"/>
</dbReference>
<keyword evidence="3" id="KW-0813">Transport</keyword>
<evidence type="ECO:0000259" key="6">
    <source>
        <dbReference type="PROSITE" id="PS50893"/>
    </source>
</evidence>
<evidence type="ECO:0000313" key="7">
    <source>
        <dbReference type="EMBL" id="TFF24885.1"/>
    </source>
</evidence>
<dbReference type="RefSeq" id="WP_134761054.1">
    <property type="nucleotide sequence ID" value="NZ_SOZD01000002.1"/>
</dbReference>
<feature type="domain" description="ABC transporter" evidence="6">
    <location>
        <begin position="6"/>
        <end position="236"/>
    </location>
</feature>
<keyword evidence="4" id="KW-0547">Nucleotide-binding</keyword>
<comment type="caution">
    <text evidence="7">The sequence shown here is derived from an EMBL/GenBank/DDBJ whole genome shotgun (WGS) entry which is preliminary data.</text>
</comment>
<dbReference type="InterPro" id="IPR013611">
    <property type="entry name" value="Transp-assoc_OB_typ2"/>
</dbReference>